<dbReference type="InterPro" id="IPR026961">
    <property type="entry name" value="PGG_dom"/>
</dbReference>
<organism evidence="3 4">
    <name type="scientific">Rhodamnia argentea</name>
    <dbReference type="NCBI Taxonomy" id="178133"/>
    <lineage>
        <taxon>Eukaryota</taxon>
        <taxon>Viridiplantae</taxon>
        <taxon>Streptophyta</taxon>
        <taxon>Embryophyta</taxon>
        <taxon>Tracheophyta</taxon>
        <taxon>Spermatophyta</taxon>
        <taxon>Magnoliopsida</taxon>
        <taxon>eudicotyledons</taxon>
        <taxon>Gunneridae</taxon>
        <taxon>Pentapetalae</taxon>
        <taxon>rosids</taxon>
        <taxon>malvids</taxon>
        <taxon>Myrtales</taxon>
        <taxon>Myrtaceae</taxon>
        <taxon>Myrtoideae</taxon>
        <taxon>Myrteae</taxon>
        <taxon>Australasian group</taxon>
        <taxon>Rhodamnia</taxon>
    </lineage>
</organism>
<reference evidence="4" key="1">
    <citation type="submission" date="2025-08" db="UniProtKB">
        <authorList>
            <consortium name="RefSeq"/>
        </authorList>
    </citation>
    <scope>IDENTIFICATION</scope>
    <source>
        <tissue evidence="4">Leaf</tissue>
    </source>
</reference>
<dbReference type="Gene3D" id="1.25.40.20">
    <property type="entry name" value="Ankyrin repeat-containing domain"/>
    <property type="match status" value="2"/>
</dbReference>
<feature type="domain" description="PGG" evidence="2">
    <location>
        <begin position="469"/>
        <end position="559"/>
    </location>
</feature>
<dbReference type="GeneID" id="115742907"/>
<dbReference type="SMART" id="SM00248">
    <property type="entry name" value="ANK"/>
    <property type="match status" value="7"/>
</dbReference>
<evidence type="ECO:0000259" key="2">
    <source>
        <dbReference type="Pfam" id="PF13962"/>
    </source>
</evidence>
<feature type="transmembrane region" description="Helical" evidence="1">
    <location>
        <begin position="568"/>
        <end position="587"/>
    </location>
</feature>
<dbReference type="KEGG" id="rarg:115742907"/>
<dbReference type="PANTHER" id="PTHR24128:SF24">
    <property type="entry name" value="ANKYRIN REPEAT PROTEIN"/>
    <property type="match status" value="1"/>
</dbReference>
<dbReference type="InterPro" id="IPR002110">
    <property type="entry name" value="Ankyrin_rpt"/>
</dbReference>
<evidence type="ECO:0000256" key="1">
    <source>
        <dbReference type="SAM" id="Phobius"/>
    </source>
</evidence>
<gene>
    <name evidence="4" type="primary">LOC115742907</name>
</gene>
<keyword evidence="3" id="KW-1185">Reference proteome</keyword>
<protein>
    <submittedName>
        <fullName evidence="4">Alpha-latrotoxin-Lh1a-like</fullName>
    </submittedName>
</protein>
<name>A0A8B8PEQ7_9MYRT</name>
<feature type="transmembrane region" description="Helical" evidence="1">
    <location>
        <begin position="536"/>
        <end position="556"/>
    </location>
</feature>
<keyword evidence="1" id="KW-0812">Transmembrane</keyword>
<accession>A0A8B8PEQ7</accession>
<feature type="transmembrane region" description="Helical" evidence="1">
    <location>
        <begin position="593"/>
        <end position="618"/>
    </location>
</feature>
<dbReference type="InterPro" id="IPR036770">
    <property type="entry name" value="Ankyrin_rpt-contain_sf"/>
</dbReference>
<evidence type="ECO:0000313" key="4">
    <source>
        <dbReference type="RefSeq" id="XP_030533290.2"/>
    </source>
</evidence>
<dbReference type="RefSeq" id="XP_030533290.2">
    <property type="nucleotide sequence ID" value="XM_030677430.2"/>
</dbReference>
<dbReference type="AlphaFoldDB" id="A0A8B8PEQ7"/>
<sequence length="646" mass="71316">MNLQEAIAADNVDELYRLLGQQGNQDLLDCAPDGPFPTTPLHEAADQGKTKVAVEIAILKPLFTRMLNRGGHSPMHLALKNRHYHIARALMALDPELIRVRGQGGITPLHFVAKEKGANEQENVEFVELLAKFLFACKSSIKDLTIQCETAVHIAVKNHNIKAFEVLFGWLKQVCPTEILDWKDENGNTVLDIAVSKGRFEIVDQINHQQAIAADNVDELYDLLKQAGNRNLLDCAPDDPFPNTPLHNAAERGKTEVVMEIAILKPSFTRMLNRGGDSPMHLALKSKHYHTVRAPMILDPELIRVRGRGGITPLHFVAKEKGADEQENVELVKLLAEFLCSCKSSIEDLTSRYETAVHVAVENRNLKAFEVLFGWLKRVNLTEILNWKDQEGDTVYDIASCPESQPEIIKLLKGNKKEAGKIKLLIAKMIRGAACVANCCLKISISQFLSMELTTFERWKNRFNLEDESARTIITGIATLIATATYQAALSPPGGYWGASSSNPPANSTVATANSSGIAVEKPHQAGKIILSGEDLYWFAGLNTTIFLASIATIWITAIPGLPHTLPVYLLTYLLSGAYLATAITGFPKSDVFGVNIAAGLCITLLLVGSTVPAFLWLNYSMNKLRVRIDAPGRYVHDFLELKDRK</sequence>
<dbReference type="SUPFAM" id="SSF48403">
    <property type="entry name" value="Ankyrin repeat"/>
    <property type="match status" value="1"/>
</dbReference>
<dbReference type="Pfam" id="PF12796">
    <property type="entry name" value="Ank_2"/>
    <property type="match status" value="2"/>
</dbReference>
<dbReference type="PANTHER" id="PTHR24128">
    <property type="entry name" value="HOMEOBOX PROTEIN WARIAI"/>
    <property type="match status" value="1"/>
</dbReference>
<proteinExistence type="predicted"/>
<evidence type="ECO:0000313" key="3">
    <source>
        <dbReference type="Proteomes" id="UP000827889"/>
    </source>
</evidence>
<keyword evidence="1" id="KW-1133">Transmembrane helix</keyword>
<dbReference type="Pfam" id="PF13962">
    <property type="entry name" value="PGG"/>
    <property type="match status" value="1"/>
</dbReference>
<dbReference type="Proteomes" id="UP000827889">
    <property type="component" value="Chromosome 9"/>
</dbReference>
<keyword evidence="1" id="KW-0472">Membrane</keyword>